<dbReference type="AlphaFoldDB" id="A0A7W9EZY7"/>
<dbReference type="GO" id="GO:0003681">
    <property type="term" value="F:bent DNA binding"/>
    <property type="evidence" value="ECO:0007669"/>
    <property type="project" value="TreeGrafter"/>
</dbReference>
<organism evidence="7 8">
    <name type="scientific">Yoonia ponticola</name>
    <dbReference type="NCBI Taxonomy" id="1524255"/>
    <lineage>
        <taxon>Bacteria</taxon>
        <taxon>Pseudomonadati</taxon>
        <taxon>Pseudomonadota</taxon>
        <taxon>Alphaproteobacteria</taxon>
        <taxon>Rhodobacterales</taxon>
        <taxon>Paracoccaceae</taxon>
        <taxon>Yoonia</taxon>
    </lineage>
</organism>
<evidence type="ECO:0000259" key="6">
    <source>
        <dbReference type="SMART" id="SM00528"/>
    </source>
</evidence>
<dbReference type="Proteomes" id="UP000535415">
    <property type="component" value="Unassembled WGS sequence"/>
</dbReference>
<dbReference type="PANTHER" id="PTHR38097">
    <property type="match status" value="1"/>
</dbReference>
<dbReference type="GO" id="GO:0009295">
    <property type="term" value="C:nucleoid"/>
    <property type="evidence" value="ECO:0007669"/>
    <property type="project" value="UniProtKB-SubCell"/>
</dbReference>
<evidence type="ECO:0000313" key="8">
    <source>
        <dbReference type="Proteomes" id="UP000535415"/>
    </source>
</evidence>
<reference evidence="7 8" key="1">
    <citation type="submission" date="2020-08" db="EMBL/GenBank/DDBJ databases">
        <title>Genomic Encyclopedia of Type Strains, Phase IV (KMG-IV): sequencing the most valuable type-strain genomes for metagenomic binning, comparative biology and taxonomic classification.</title>
        <authorList>
            <person name="Goeker M."/>
        </authorList>
    </citation>
    <scope>NUCLEOTIDE SEQUENCE [LARGE SCALE GENOMIC DNA]</scope>
    <source>
        <strain evidence="7 8">DSM 101064</strain>
    </source>
</reference>
<dbReference type="PANTHER" id="PTHR38097:SF2">
    <property type="entry name" value="DNA-BINDING PROTEIN STPA"/>
    <property type="match status" value="1"/>
</dbReference>
<dbReference type="GO" id="GO:0003680">
    <property type="term" value="F:minor groove of adenine-thymine-rich DNA binding"/>
    <property type="evidence" value="ECO:0007669"/>
    <property type="project" value="TreeGrafter"/>
</dbReference>
<gene>
    <name evidence="7" type="ORF">FHS72_002037</name>
</gene>
<proteinExistence type="inferred from homology"/>
<accession>A0A7W9EZY7</accession>
<dbReference type="Gene3D" id="4.10.430.10">
    <property type="entry name" value="Histone-like protein H-NS, C-terminal domain"/>
    <property type="match status" value="1"/>
</dbReference>
<feature type="domain" description="DNA-binding protein H-NS-like C-terminal" evidence="6">
    <location>
        <begin position="67"/>
        <end position="112"/>
    </location>
</feature>
<keyword evidence="4 7" id="KW-0238">DNA-binding</keyword>
<dbReference type="Pfam" id="PF00816">
    <property type="entry name" value="Histone_HNS"/>
    <property type="match status" value="1"/>
</dbReference>
<evidence type="ECO:0000256" key="1">
    <source>
        <dbReference type="ARBA" id="ARBA00004453"/>
    </source>
</evidence>
<evidence type="ECO:0000256" key="3">
    <source>
        <dbReference type="ARBA" id="ARBA00022490"/>
    </source>
</evidence>
<feature type="region of interest" description="Disordered" evidence="5">
    <location>
        <begin position="66"/>
        <end position="91"/>
    </location>
</feature>
<evidence type="ECO:0000256" key="4">
    <source>
        <dbReference type="ARBA" id="ARBA00023125"/>
    </source>
</evidence>
<evidence type="ECO:0000256" key="5">
    <source>
        <dbReference type="SAM" id="MobiDB-lite"/>
    </source>
</evidence>
<name>A0A7W9EZY7_9RHOB</name>
<comment type="caution">
    <text evidence="7">The sequence shown here is derived from an EMBL/GenBank/DDBJ whole genome shotgun (WGS) entry which is preliminary data.</text>
</comment>
<keyword evidence="3" id="KW-0963">Cytoplasm</keyword>
<dbReference type="SUPFAM" id="SSF81273">
    <property type="entry name" value="H-NS histone-like proteins"/>
    <property type="match status" value="1"/>
</dbReference>
<comment type="similarity">
    <text evidence="2">Belongs to the histone-like protein H-NS family.</text>
</comment>
<sequence length="112" mass="12208">MKIDLKGMSRKELEKLQKDVDKALTRISDKELKAVRDEAAKLAAKHGYTLADITGDAPVKKARKIATGPKTKAPAKYANPTDKTQTWTGKGRQPTWFKDAVASGAAPEAMEI</sequence>
<dbReference type="SMART" id="SM00528">
    <property type="entry name" value="HNS"/>
    <property type="match status" value="1"/>
</dbReference>
<dbReference type="RefSeq" id="WP_183528655.1">
    <property type="nucleotide sequence ID" value="NZ_JACIJM010000005.1"/>
</dbReference>
<dbReference type="InterPro" id="IPR037150">
    <property type="entry name" value="H-NS_C_dom_sf"/>
</dbReference>
<dbReference type="GO" id="GO:0001217">
    <property type="term" value="F:DNA-binding transcription repressor activity"/>
    <property type="evidence" value="ECO:0007669"/>
    <property type="project" value="TreeGrafter"/>
</dbReference>
<dbReference type="InterPro" id="IPR027444">
    <property type="entry name" value="H-NS_C_dom"/>
</dbReference>
<evidence type="ECO:0000256" key="2">
    <source>
        <dbReference type="ARBA" id="ARBA00010610"/>
    </source>
</evidence>
<dbReference type="GO" id="GO:0000976">
    <property type="term" value="F:transcription cis-regulatory region binding"/>
    <property type="evidence" value="ECO:0007669"/>
    <property type="project" value="TreeGrafter"/>
</dbReference>
<dbReference type="GO" id="GO:0032993">
    <property type="term" value="C:protein-DNA complex"/>
    <property type="evidence" value="ECO:0007669"/>
    <property type="project" value="TreeGrafter"/>
</dbReference>
<comment type="subcellular location">
    <subcellularLocation>
        <location evidence="1">Cytoplasm</location>
        <location evidence="1">Nucleoid</location>
    </subcellularLocation>
</comment>
<keyword evidence="8" id="KW-1185">Reference proteome</keyword>
<dbReference type="EMBL" id="JACIJM010000005">
    <property type="protein sequence ID" value="MBB5722411.1"/>
    <property type="molecule type" value="Genomic_DNA"/>
</dbReference>
<evidence type="ECO:0000313" key="7">
    <source>
        <dbReference type="EMBL" id="MBB5722411.1"/>
    </source>
</evidence>
<dbReference type="GO" id="GO:0005829">
    <property type="term" value="C:cytosol"/>
    <property type="evidence" value="ECO:0007669"/>
    <property type="project" value="TreeGrafter"/>
</dbReference>
<protein>
    <submittedName>
        <fullName evidence="7">DNA-binding protein H-NS</fullName>
    </submittedName>
</protein>